<dbReference type="Proteomes" id="UP001500610">
    <property type="component" value="Unassembled WGS sequence"/>
</dbReference>
<feature type="compositionally biased region" description="Basic and acidic residues" evidence="1">
    <location>
        <begin position="84"/>
        <end position="112"/>
    </location>
</feature>
<dbReference type="InterPro" id="IPR024344">
    <property type="entry name" value="MDMPI_metal-binding"/>
</dbReference>
<dbReference type="InterPro" id="IPR034660">
    <property type="entry name" value="DinB/YfiT-like"/>
</dbReference>
<sequence>MSTATRTFTDARTWVRIGTGLLLDAVAGLDEAAFKAPSALPDWTRKHLVAHVAANADPLCNLVHRAATGEPDVRLRRGARRRHGEGPRPPRHRTAVDARPELREGHAEGPGP</sequence>
<evidence type="ECO:0000259" key="2">
    <source>
        <dbReference type="Pfam" id="PF11716"/>
    </source>
</evidence>
<protein>
    <recommendedName>
        <fullName evidence="2">Mycothiol-dependent maleylpyruvate isomerase metal-binding domain-containing protein</fullName>
    </recommendedName>
</protein>
<keyword evidence="4" id="KW-1185">Reference proteome</keyword>
<evidence type="ECO:0000256" key="1">
    <source>
        <dbReference type="SAM" id="MobiDB-lite"/>
    </source>
</evidence>
<dbReference type="RefSeq" id="WP_226029119.1">
    <property type="nucleotide sequence ID" value="NZ_BAABIV010000002.1"/>
</dbReference>
<accession>A0ABP9HH43</accession>
<reference evidence="4" key="1">
    <citation type="journal article" date="2019" name="Int. J. Syst. Evol. Microbiol.">
        <title>The Global Catalogue of Microorganisms (GCM) 10K type strain sequencing project: providing services to taxonomists for standard genome sequencing and annotation.</title>
        <authorList>
            <consortium name="The Broad Institute Genomics Platform"/>
            <consortium name="The Broad Institute Genome Sequencing Center for Infectious Disease"/>
            <person name="Wu L."/>
            <person name="Ma J."/>
        </authorList>
    </citation>
    <scope>NUCLEOTIDE SEQUENCE [LARGE SCALE GENOMIC DNA]</scope>
    <source>
        <strain evidence="4">JCM 17657</strain>
    </source>
</reference>
<dbReference type="SUPFAM" id="SSF109854">
    <property type="entry name" value="DinB/YfiT-like putative metalloenzymes"/>
    <property type="match status" value="1"/>
</dbReference>
<evidence type="ECO:0000313" key="4">
    <source>
        <dbReference type="Proteomes" id="UP001500610"/>
    </source>
</evidence>
<evidence type="ECO:0000313" key="3">
    <source>
        <dbReference type="EMBL" id="GAA4970883.1"/>
    </source>
</evidence>
<name>A0ABP9HH43_9ACTN</name>
<organism evidence="3 4">
    <name type="scientific">Streptomyces hyderabadensis</name>
    <dbReference type="NCBI Taxonomy" id="598549"/>
    <lineage>
        <taxon>Bacteria</taxon>
        <taxon>Bacillati</taxon>
        <taxon>Actinomycetota</taxon>
        <taxon>Actinomycetes</taxon>
        <taxon>Kitasatosporales</taxon>
        <taxon>Streptomycetaceae</taxon>
        <taxon>Streptomyces</taxon>
    </lineage>
</organism>
<dbReference type="Pfam" id="PF11716">
    <property type="entry name" value="MDMPI_N"/>
    <property type="match status" value="1"/>
</dbReference>
<proteinExistence type="predicted"/>
<dbReference type="EMBL" id="BAABIV010000002">
    <property type="protein sequence ID" value="GAA4970883.1"/>
    <property type="molecule type" value="Genomic_DNA"/>
</dbReference>
<feature type="region of interest" description="Disordered" evidence="1">
    <location>
        <begin position="71"/>
        <end position="112"/>
    </location>
</feature>
<comment type="caution">
    <text evidence="3">The sequence shown here is derived from an EMBL/GenBank/DDBJ whole genome shotgun (WGS) entry which is preliminary data.</text>
</comment>
<dbReference type="Gene3D" id="1.20.120.450">
    <property type="entry name" value="dinb family like domain"/>
    <property type="match status" value="1"/>
</dbReference>
<gene>
    <name evidence="3" type="ORF">GCM10023257_03560</name>
</gene>
<feature type="domain" description="Mycothiol-dependent maleylpyruvate isomerase metal-binding" evidence="2">
    <location>
        <begin position="21"/>
        <end position="106"/>
    </location>
</feature>